<dbReference type="Pfam" id="PF24865">
    <property type="entry name" value="DUF7731"/>
    <property type="match status" value="1"/>
</dbReference>
<reference evidence="3" key="1">
    <citation type="submission" date="2019-07" db="EMBL/GenBank/DDBJ databases">
        <authorList>
            <person name="Dittberner H."/>
        </authorList>
    </citation>
    <scope>NUCLEOTIDE SEQUENCE [LARGE SCALE GENOMIC DNA]</scope>
</reference>
<protein>
    <recommendedName>
        <fullName evidence="2">DUF7731 domain-containing protein</fullName>
    </recommendedName>
</protein>
<dbReference type="AlphaFoldDB" id="A0A565CP46"/>
<dbReference type="InterPro" id="IPR056633">
    <property type="entry name" value="DUF7731"/>
</dbReference>
<dbReference type="PANTHER" id="PTHR34366:SF2">
    <property type="entry name" value="OS07G0289901 PROTEIN"/>
    <property type="match status" value="1"/>
</dbReference>
<feature type="region of interest" description="Disordered" evidence="1">
    <location>
        <begin position="23"/>
        <end position="47"/>
    </location>
</feature>
<dbReference type="OrthoDB" id="1843925at2759"/>
<feature type="domain" description="DUF7731" evidence="2">
    <location>
        <begin position="88"/>
        <end position="173"/>
    </location>
</feature>
<comment type="caution">
    <text evidence="3">The sequence shown here is derived from an EMBL/GenBank/DDBJ whole genome shotgun (WGS) entry which is preliminary data.</text>
</comment>
<keyword evidence="4" id="KW-1185">Reference proteome</keyword>
<evidence type="ECO:0000259" key="2">
    <source>
        <dbReference type="Pfam" id="PF24865"/>
    </source>
</evidence>
<evidence type="ECO:0000313" key="4">
    <source>
        <dbReference type="Proteomes" id="UP000489600"/>
    </source>
</evidence>
<dbReference type="EMBL" id="CABITT030000008">
    <property type="protein sequence ID" value="VVB15357.1"/>
    <property type="molecule type" value="Genomic_DNA"/>
</dbReference>
<evidence type="ECO:0000256" key="1">
    <source>
        <dbReference type="SAM" id="MobiDB-lite"/>
    </source>
</evidence>
<organism evidence="3 4">
    <name type="scientific">Arabis nemorensis</name>
    <dbReference type="NCBI Taxonomy" id="586526"/>
    <lineage>
        <taxon>Eukaryota</taxon>
        <taxon>Viridiplantae</taxon>
        <taxon>Streptophyta</taxon>
        <taxon>Embryophyta</taxon>
        <taxon>Tracheophyta</taxon>
        <taxon>Spermatophyta</taxon>
        <taxon>Magnoliopsida</taxon>
        <taxon>eudicotyledons</taxon>
        <taxon>Gunneridae</taxon>
        <taxon>Pentapetalae</taxon>
        <taxon>rosids</taxon>
        <taxon>malvids</taxon>
        <taxon>Brassicales</taxon>
        <taxon>Brassicaceae</taxon>
        <taxon>Arabideae</taxon>
        <taxon>Arabis</taxon>
    </lineage>
</organism>
<gene>
    <name evidence="3" type="ORF">ANE_LOCUS25801</name>
</gene>
<proteinExistence type="predicted"/>
<dbReference type="Proteomes" id="UP000489600">
    <property type="component" value="Unassembled WGS sequence"/>
</dbReference>
<accession>A0A565CP46</accession>
<feature type="compositionally biased region" description="Gly residues" evidence="1">
    <location>
        <begin position="32"/>
        <end position="47"/>
    </location>
</feature>
<sequence length="203" mass="21172">MILELQDLVTLFKNVYFTGETYSEDDDSEAGGAAGSGGPGFGGGGTGVGGGGIGSGTGFGGGGTGVGGGSGIGTGNGFGGGGTEHKKPQIYRGCEEAWRLTLTGDLNIPVAKTEEFCEGPCFSETHLALNCIENILHHFRFYNRATVRDIRETLKSGCSYGPERGHFNVFEHIEDEEENGSERIKSRSGPLIGTVLFTVALLL</sequence>
<name>A0A565CP46_9BRAS</name>
<dbReference type="PANTHER" id="PTHR34366">
    <property type="entry name" value="OS07G0289901 PROTEIN-RELATED"/>
    <property type="match status" value="1"/>
</dbReference>
<evidence type="ECO:0000313" key="3">
    <source>
        <dbReference type="EMBL" id="VVB15357.1"/>
    </source>
</evidence>